<dbReference type="Proteomes" id="UP000251241">
    <property type="component" value="Unassembled WGS sequence"/>
</dbReference>
<keyword evidence="2" id="KW-0472">Membrane</keyword>
<comment type="subcellular location">
    <subcellularLocation>
        <location evidence="1">Cell outer membrane</location>
    </subcellularLocation>
</comment>
<evidence type="ECO:0000313" key="5">
    <source>
        <dbReference type="Proteomes" id="UP000251241"/>
    </source>
</evidence>
<evidence type="ECO:0000256" key="3">
    <source>
        <dbReference type="ARBA" id="ARBA00023237"/>
    </source>
</evidence>
<dbReference type="InterPro" id="IPR036942">
    <property type="entry name" value="Beta-barrel_TonB_sf"/>
</dbReference>
<proteinExistence type="predicted"/>
<dbReference type="EMBL" id="UAUU01000011">
    <property type="protein sequence ID" value="SPZ92861.1"/>
    <property type="molecule type" value="Genomic_DNA"/>
</dbReference>
<name>A0A2X2JLM0_SPHMU</name>
<evidence type="ECO:0000256" key="2">
    <source>
        <dbReference type="ARBA" id="ARBA00023136"/>
    </source>
</evidence>
<gene>
    <name evidence="4" type="ORF">NCTC11343_04817</name>
</gene>
<keyword evidence="3" id="KW-0998">Cell outer membrane</keyword>
<dbReference type="GO" id="GO:0009279">
    <property type="term" value="C:cell outer membrane"/>
    <property type="evidence" value="ECO:0007669"/>
    <property type="project" value="UniProtKB-SubCell"/>
</dbReference>
<accession>A0A2X2JLM0</accession>
<sequence>MAFFKNRLSADVTYYNVVDKNQIIDLSISQASAFTSRKVNGNKYRTKGLEISLTGNIIKNEQFSWTSTVNWSRAIQRLEEIYNNQAKYGNLKKGDRADSYYGTVWEKSADGKVILNPNTGMPTKNPFPQYLGYFQPDWQFGFANQFKFKGFQVNLDFDGSIGGVMNSTTIEKMWWGGKHPSSVLYRQEQYDAGKPVFVPDGVIVTGGELTRDVNGNITSDTRTYTSNTKAVDWQAWSQNYPYQARVTESESKLFANVFDRSFVKLRRLSVGYDVNKVFKLKQLTALNASLFGYNLAMWKKVPYIDPDFGVGNDGKLQDPSTRYIGFSLDFKF</sequence>
<evidence type="ECO:0000313" key="4">
    <source>
        <dbReference type="EMBL" id="SPZ92861.1"/>
    </source>
</evidence>
<dbReference type="AlphaFoldDB" id="A0A2X2JLM0"/>
<reference evidence="4 5" key="1">
    <citation type="submission" date="2018-06" db="EMBL/GenBank/DDBJ databases">
        <authorList>
            <consortium name="Pathogen Informatics"/>
            <person name="Doyle S."/>
        </authorList>
    </citation>
    <scope>NUCLEOTIDE SEQUENCE [LARGE SCALE GENOMIC DNA]</scope>
    <source>
        <strain evidence="4 5">NCTC11343</strain>
    </source>
</reference>
<dbReference type="Gene3D" id="2.40.170.20">
    <property type="entry name" value="TonB-dependent receptor, beta-barrel domain"/>
    <property type="match status" value="1"/>
</dbReference>
<evidence type="ECO:0000256" key="1">
    <source>
        <dbReference type="ARBA" id="ARBA00004442"/>
    </source>
</evidence>
<organism evidence="4 5">
    <name type="scientific">Sphingobacterium multivorum</name>
    <dbReference type="NCBI Taxonomy" id="28454"/>
    <lineage>
        <taxon>Bacteria</taxon>
        <taxon>Pseudomonadati</taxon>
        <taxon>Bacteroidota</taxon>
        <taxon>Sphingobacteriia</taxon>
        <taxon>Sphingobacteriales</taxon>
        <taxon>Sphingobacteriaceae</taxon>
        <taxon>Sphingobacterium</taxon>
    </lineage>
</organism>
<dbReference type="SUPFAM" id="SSF56935">
    <property type="entry name" value="Porins"/>
    <property type="match status" value="1"/>
</dbReference>
<protein>
    <submittedName>
        <fullName evidence="4">TonB-linked outer membrane protein, SusC/RagA family</fullName>
    </submittedName>
</protein>